<keyword evidence="7" id="KW-1185">Reference proteome</keyword>
<dbReference type="EMBL" id="JACHHN010000003">
    <property type="protein sequence ID" value="MBB5191115.1"/>
    <property type="molecule type" value="Genomic_DNA"/>
</dbReference>
<evidence type="ECO:0000259" key="5">
    <source>
        <dbReference type="PROSITE" id="PS51462"/>
    </source>
</evidence>
<sequence length="151" mass="17355">MMFKPNATVAAVIERDGRFLFVQERILGELKLNQPAGHLEQHESIVAAAVRETLEETAHHFAPQWLTGIYQWTPPERPHLTYLRFAFTGDITGFEADRPLDAPIVQTVWLTRDELASRSDEHRSPLVLACVDDYLAGRRYPLDILQDFDRK</sequence>
<reference evidence="6 7" key="1">
    <citation type="submission" date="2020-08" db="EMBL/GenBank/DDBJ databases">
        <title>Genomic Encyclopedia of Type Strains, Phase IV (KMG-IV): sequencing the most valuable type-strain genomes for metagenomic binning, comparative biology and taxonomic classification.</title>
        <authorList>
            <person name="Goeker M."/>
        </authorList>
    </citation>
    <scope>NUCLEOTIDE SEQUENCE [LARGE SCALE GENOMIC DNA]</scope>
    <source>
        <strain evidence="6 7">DSM 18233</strain>
    </source>
</reference>
<keyword evidence="4" id="KW-0378">Hydrolase</keyword>
<dbReference type="GO" id="GO:0017111">
    <property type="term" value="F:ribonucleoside triphosphate phosphatase activity"/>
    <property type="evidence" value="ECO:0007669"/>
    <property type="project" value="InterPro"/>
</dbReference>
<dbReference type="InterPro" id="IPR033713">
    <property type="entry name" value="NudJ"/>
</dbReference>
<dbReference type="Proteomes" id="UP000543030">
    <property type="component" value="Unassembled WGS sequence"/>
</dbReference>
<comment type="subunit">
    <text evidence="2 4">Monomer.</text>
</comment>
<dbReference type="InterPro" id="IPR015797">
    <property type="entry name" value="NUDIX_hydrolase-like_dom_sf"/>
</dbReference>
<dbReference type="PANTHER" id="PTHR43222">
    <property type="entry name" value="NUDIX HYDROLASE 23"/>
    <property type="match status" value="1"/>
</dbReference>
<comment type="similarity">
    <text evidence="1 4">Belongs to the Nudix hydrolase family. NudJ subfamily.</text>
</comment>
<dbReference type="CDD" id="cd03675">
    <property type="entry name" value="NUDIX_Hydrolase"/>
    <property type="match status" value="1"/>
</dbReference>
<dbReference type="SUPFAM" id="SSF55811">
    <property type="entry name" value="Nudix"/>
    <property type="match status" value="1"/>
</dbReference>
<comment type="cofactor">
    <cofactor evidence="4">
        <name>Mg(2+)</name>
        <dbReference type="ChEBI" id="CHEBI:18420"/>
    </cofactor>
</comment>
<dbReference type="Pfam" id="PF00293">
    <property type="entry name" value="NUDIX"/>
    <property type="match status" value="1"/>
</dbReference>
<organism evidence="6 7">
    <name type="scientific">Silvimonas terrae</name>
    <dbReference type="NCBI Taxonomy" id="300266"/>
    <lineage>
        <taxon>Bacteria</taxon>
        <taxon>Pseudomonadati</taxon>
        <taxon>Pseudomonadota</taxon>
        <taxon>Betaproteobacteria</taxon>
        <taxon>Neisseriales</taxon>
        <taxon>Chitinibacteraceae</taxon>
        <taxon>Silvimonas</taxon>
    </lineage>
</organism>
<comment type="caution">
    <text evidence="6">The sequence shown here is derived from an EMBL/GenBank/DDBJ whole genome shotgun (WGS) entry which is preliminary data.</text>
</comment>
<feature type="domain" description="Nudix hydrolase" evidence="5">
    <location>
        <begin position="4"/>
        <end position="132"/>
    </location>
</feature>
<evidence type="ECO:0000256" key="4">
    <source>
        <dbReference type="RuleBase" id="RU364043"/>
    </source>
</evidence>
<dbReference type="PANTHER" id="PTHR43222:SF11">
    <property type="entry name" value="PHOSPHATASE NUDJ"/>
    <property type="match status" value="1"/>
</dbReference>
<dbReference type="InterPro" id="IPR000086">
    <property type="entry name" value="NUDIX_hydrolase_dom"/>
</dbReference>
<proteinExistence type="inferred from homology"/>
<dbReference type="AlphaFoldDB" id="A0A840RCN7"/>
<dbReference type="RefSeq" id="WP_246428640.1">
    <property type="nucleotide sequence ID" value="NZ_JACHHN010000003.1"/>
</dbReference>
<accession>A0A840RCN7</accession>
<dbReference type="PROSITE" id="PS51462">
    <property type="entry name" value="NUDIX"/>
    <property type="match status" value="1"/>
</dbReference>
<dbReference type="GO" id="GO:0004787">
    <property type="term" value="F:thiamine diphosphate phosphatase activity"/>
    <property type="evidence" value="ECO:0007669"/>
    <property type="project" value="InterPro"/>
</dbReference>
<keyword evidence="4" id="KW-0460">Magnesium</keyword>
<evidence type="ECO:0000256" key="3">
    <source>
        <dbReference type="ARBA" id="ARBA00015552"/>
    </source>
</evidence>
<protein>
    <recommendedName>
        <fullName evidence="3 4">Phosphatase NudJ</fullName>
        <ecNumber evidence="4">3.6.1.-</ecNumber>
    </recommendedName>
</protein>
<evidence type="ECO:0000256" key="2">
    <source>
        <dbReference type="ARBA" id="ARBA00011245"/>
    </source>
</evidence>
<gene>
    <name evidence="4" type="primary">nudJ</name>
    <name evidence="6" type="ORF">HNQ50_001838</name>
</gene>
<evidence type="ECO:0000313" key="7">
    <source>
        <dbReference type="Proteomes" id="UP000543030"/>
    </source>
</evidence>
<evidence type="ECO:0000256" key="1">
    <source>
        <dbReference type="ARBA" id="ARBA00007608"/>
    </source>
</evidence>
<dbReference type="Gene3D" id="3.90.79.10">
    <property type="entry name" value="Nucleoside Triphosphate Pyrophosphohydrolase"/>
    <property type="match status" value="1"/>
</dbReference>
<dbReference type="GO" id="GO:0017110">
    <property type="term" value="F:nucleoside diphosphate phosphatase activity"/>
    <property type="evidence" value="ECO:0007669"/>
    <property type="project" value="InterPro"/>
</dbReference>
<dbReference type="EC" id="3.6.1.-" evidence="4"/>
<name>A0A840RCN7_9NEIS</name>
<evidence type="ECO:0000313" key="6">
    <source>
        <dbReference type="EMBL" id="MBB5191115.1"/>
    </source>
</evidence>